<dbReference type="Proteomes" id="UP001158576">
    <property type="component" value="Chromosome 1"/>
</dbReference>
<accession>A0ABN7SWR4</accession>
<reference evidence="1 2" key="1">
    <citation type="submission" date="2021-04" db="EMBL/GenBank/DDBJ databases">
        <authorList>
            <person name="Bliznina A."/>
        </authorList>
    </citation>
    <scope>NUCLEOTIDE SEQUENCE [LARGE SCALE GENOMIC DNA]</scope>
</reference>
<sequence>MEDKYDTRVLKKHFPKDLQSSEILTFEFESDPNLFLLKNKIAIHMTISLHKDYIPSNGFAAKQFGVMEVEINSQLISSSKTTCEYFLADYMTKFGNFNRDYVSTAYQIEGYYDHEVYDYLERKSDKELLQTLRRPQCAQDGDYYVYELVFFPSNGFCLDNKPLPLNTTMKLKFNRLNSEFSTVYIGSTPATAVHKGKPLEIKDCYALCEYVTSPSMRNYFSRIKSKPISYKYQEITVSTRDLPANTSNITLHNIKGGNTPDVLFFALTDTESFQGSLNRETTRFAFHEDLQNVNLTLNGQSCLGFPMKITNELPIWPYFRLMDVIDRLVSTTSGVALSLDQFKKSAIFAHEFSGAEETQGWLNLVLDFKENPSENQTLVIWSCHSVKITIDEHGSVEKEVL</sequence>
<keyword evidence="2" id="KW-1185">Reference proteome</keyword>
<gene>
    <name evidence="1" type="ORF">OKIOD_LOCUS11341</name>
</gene>
<proteinExistence type="predicted"/>
<organism evidence="1 2">
    <name type="scientific">Oikopleura dioica</name>
    <name type="common">Tunicate</name>
    <dbReference type="NCBI Taxonomy" id="34765"/>
    <lineage>
        <taxon>Eukaryota</taxon>
        <taxon>Metazoa</taxon>
        <taxon>Chordata</taxon>
        <taxon>Tunicata</taxon>
        <taxon>Appendicularia</taxon>
        <taxon>Copelata</taxon>
        <taxon>Oikopleuridae</taxon>
        <taxon>Oikopleura</taxon>
    </lineage>
</organism>
<evidence type="ECO:0000313" key="2">
    <source>
        <dbReference type="Proteomes" id="UP001158576"/>
    </source>
</evidence>
<dbReference type="EMBL" id="OU015566">
    <property type="protein sequence ID" value="CAG5105925.1"/>
    <property type="molecule type" value="Genomic_DNA"/>
</dbReference>
<evidence type="ECO:0000313" key="1">
    <source>
        <dbReference type="EMBL" id="CAG5105925.1"/>
    </source>
</evidence>
<protein>
    <submittedName>
        <fullName evidence="1">Oidioi.mRNA.OKI2018_I69.chr1.g2576.t1.cds</fullName>
    </submittedName>
</protein>
<name>A0ABN7SWR4_OIKDI</name>